<organism evidence="2 3">
    <name type="scientific">Sphingobium algorifonticola</name>
    <dbReference type="NCBI Taxonomy" id="2008318"/>
    <lineage>
        <taxon>Bacteria</taxon>
        <taxon>Pseudomonadati</taxon>
        <taxon>Pseudomonadota</taxon>
        <taxon>Alphaproteobacteria</taxon>
        <taxon>Sphingomonadales</taxon>
        <taxon>Sphingomonadaceae</taxon>
        <taxon>Sphingobium</taxon>
    </lineage>
</organism>
<proteinExistence type="predicted"/>
<dbReference type="RefSeq" id="WP_127690748.1">
    <property type="nucleotide sequence ID" value="NZ_RZUL01000003.1"/>
</dbReference>
<dbReference type="InterPro" id="IPR007361">
    <property type="entry name" value="DUF427"/>
</dbReference>
<keyword evidence="3" id="KW-1185">Reference proteome</keyword>
<evidence type="ECO:0000313" key="3">
    <source>
        <dbReference type="Proteomes" id="UP000282977"/>
    </source>
</evidence>
<feature type="domain" description="DUF427" evidence="1">
    <location>
        <begin position="2"/>
        <end position="88"/>
    </location>
</feature>
<evidence type="ECO:0000313" key="2">
    <source>
        <dbReference type="EMBL" id="RVT40750.1"/>
    </source>
</evidence>
<dbReference type="OrthoDB" id="9815163at2"/>
<dbReference type="AlphaFoldDB" id="A0A437J6H7"/>
<comment type="caution">
    <text evidence="2">The sequence shown here is derived from an EMBL/GenBank/DDBJ whole genome shotgun (WGS) entry which is preliminary data.</text>
</comment>
<dbReference type="InterPro" id="IPR038694">
    <property type="entry name" value="DUF427_sf"/>
</dbReference>
<sequence>MVEARWNGAVIASSDDTVIVEGNHYFPADAVDPAFLRPSATTSFCPWKGTAQYHSLHVDGAENRDAAWYYPDPKEKAEHIRGRIAFWKGVEVG</sequence>
<dbReference type="PANTHER" id="PTHR34310">
    <property type="entry name" value="DUF427 DOMAIN PROTEIN (AFU_ORTHOLOGUE AFUA_3G02220)"/>
    <property type="match status" value="1"/>
</dbReference>
<evidence type="ECO:0000259" key="1">
    <source>
        <dbReference type="Pfam" id="PF04248"/>
    </source>
</evidence>
<dbReference type="Gene3D" id="2.170.150.40">
    <property type="entry name" value="Domain of unknown function (DUF427)"/>
    <property type="match status" value="1"/>
</dbReference>
<dbReference type="EMBL" id="RZUL01000003">
    <property type="protein sequence ID" value="RVT40750.1"/>
    <property type="molecule type" value="Genomic_DNA"/>
</dbReference>
<dbReference type="PANTHER" id="PTHR34310:SF5">
    <property type="entry name" value="DUF427 DOMAIN PROTEIN (AFU_ORTHOLOGUE AFUA_3G02220)"/>
    <property type="match status" value="1"/>
</dbReference>
<accession>A0A437J6H7</accession>
<reference evidence="2 3" key="1">
    <citation type="submission" date="2019-01" db="EMBL/GenBank/DDBJ databases">
        <authorList>
            <person name="Chen W.-M."/>
        </authorList>
    </citation>
    <scope>NUCLEOTIDE SEQUENCE [LARGE SCALE GENOMIC DNA]</scope>
    <source>
        <strain evidence="2 3">TLA-22</strain>
    </source>
</reference>
<name>A0A437J6H7_9SPHN</name>
<dbReference type="Proteomes" id="UP000282977">
    <property type="component" value="Unassembled WGS sequence"/>
</dbReference>
<protein>
    <submittedName>
        <fullName evidence="2">DUF427 domain-containing protein</fullName>
    </submittedName>
</protein>
<gene>
    <name evidence="2" type="ORF">ENE74_09715</name>
</gene>
<dbReference type="Pfam" id="PF04248">
    <property type="entry name" value="NTP_transf_9"/>
    <property type="match status" value="1"/>
</dbReference>